<proteinExistence type="predicted"/>
<evidence type="ECO:0000313" key="2">
    <source>
        <dbReference type="EnsemblMetazoa" id="GBRI043564-PA"/>
    </source>
</evidence>
<evidence type="ECO:0000313" key="3">
    <source>
        <dbReference type="Proteomes" id="UP000091820"/>
    </source>
</evidence>
<keyword evidence="1" id="KW-0472">Membrane</keyword>
<feature type="transmembrane region" description="Helical" evidence="1">
    <location>
        <begin position="117"/>
        <end position="134"/>
    </location>
</feature>
<dbReference type="EnsemblMetazoa" id="GBRI043564-RA">
    <property type="protein sequence ID" value="GBRI043564-PA"/>
    <property type="gene ID" value="GBRI043564"/>
</dbReference>
<reference evidence="3" key="1">
    <citation type="submission" date="2014-03" db="EMBL/GenBank/DDBJ databases">
        <authorList>
            <person name="Aksoy S."/>
            <person name="Warren W."/>
            <person name="Wilson R.K."/>
        </authorList>
    </citation>
    <scope>NUCLEOTIDE SEQUENCE [LARGE SCALE GENOMIC DNA]</scope>
    <source>
        <strain evidence="3">IAEA</strain>
    </source>
</reference>
<accession>A0A1A9X458</accession>
<name>A0A1A9X458_9MUSC</name>
<organism evidence="2 3">
    <name type="scientific">Glossina brevipalpis</name>
    <dbReference type="NCBI Taxonomy" id="37001"/>
    <lineage>
        <taxon>Eukaryota</taxon>
        <taxon>Metazoa</taxon>
        <taxon>Ecdysozoa</taxon>
        <taxon>Arthropoda</taxon>
        <taxon>Hexapoda</taxon>
        <taxon>Insecta</taxon>
        <taxon>Pterygota</taxon>
        <taxon>Neoptera</taxon>
        <taxon>Endopterygota</taxon>
        <taxon>Diptera</taxon>
        <taxon>Brachycera</taxon>
        <taxon>Muscomorpha</taxon>
        <taxon>Hippoboscoidea</taxon>
        <taxon>Glossinidae</taxon>
        <taxon>Glossina</taxon>
    </lineage>
</organism>
<protein>
    <submittedName>
        <fullName evidence="2">Uncharacterized protein</fullName>
    </submittedName>
</protein>
<evidence type="ECO:0000256" key="1">
    <source>
        <dbReference type="SAM" id="Phobius"/>
    </source>
</evidence>
<keyword evidence="3" id="KW-1185">Reference proteome</keyword>
<feature type="transmembrane region" description="Helical" evidence="1">
    <location>
        <begin position="20"/>
        <end position="39"/>
    </location>
</feature>
<dbReference type="AlphaFoldDB" id="A0A1A9X458"/>
<reference evidence="2" key="2">
    <citation type="submission" date="2020-05" db="UniProtKB">
        <authorList>
            <consortium name="EnsemblMetazoa"/>
        </authorList>
    </citation>
    <scope>IDENTIFICATION</scope>
    <source>
        <strain evidence="2">IAEA</strain>
    </source>
</reference>
<dbReference type="VEuPathDB" id="VectorBase:GBRI043564"/>
<sequence>MRISAQADEEDDAALFHGGLILLLLAIVTVFAALVLLIVRKLRYFCVRSNVERGTDMPPLEAGECRPPSEFLSPSLCKRVRVRVPVVVVVVMIVFFLLSTGDGVFFNERLAATDSRVFIFDTLSILVCILPLVIDRLAAAAAAAAAAACSS</sequence>
<dbReference type="Proteomes" id="UP000091820">
    <property type="component" value="Unassembled WGS sequence"/>
</dbReference>
<keyword evidence="1" id="KW-0812">Transmembrane</keyword>
<keyword evidence="1" id="KW-1133">Transmembrane helix</keyword>
<feature type="transmembrane region" description="Helical" evidence="1">
    <location>
        <begin position="84"/>
        <end position="105"/>
    </location>
</feature>